<feature type="domain" description="Dihydroorotate dehydrogenase catalytic" evidence="12">
    <location>
        <begin position="62"/>
        <end position="361"/>
    </location>
</feature>
<feature type="binding site" evidence="11">
    <location>
        <position position="103"/>
    </location>
    <ligand>
        <name>FMN</name>
        <dbReference type="ChEBI" id="CHEBI:58210"/>
    </ligand>
</feature>
<feature type="binding site" evidence="11">
    <location>
        <position position="83"/>
    </location>
    <ligand>
        <name>substrate</name>
    </ligand>
</feature>
<feature type="binding site" evidence="11">
    <location>
        <position position="193"/>
    </location>
    <ligand>
        <name>FMN</name>
        <dbReference type="ChEBI" id="CHEBI:58210"/>
    </ligand>
</feature>
<dbReference type="CDD" id="cd04738">
    <property type="entry name" value="DHOD_2_like"/>
    <property type="match status" value="1"/>
</dbReference>
<dbReference type="NCBIfam" id="NF003651">
    <property type="entry name" value="PRK05286.2-4"/>
    <property type="match status" value="1"/>
</dbReference>
<feature type="binding site" evidence="11">
    <location>
        <begin position="339"/>
        <end position="340"/>
    </location>
    <ligand>
        <name>FMN</name>
        <dbReference type="ChEBI" id="CHEBI:58210"/>
    </ligand>
</feature>
<evidence type="ECO:0000313" key="13">
    <source>
        <dbReference type="EMBL" id="MEP0946339.1"/>
    </source>
</evidence>
<evidence type="ECO:0000256" key="5">
    <source>
        <dbReference type="ARBA" id="ARBA00022630"/>
    </source>
</evidence>
<feature type="binding site" evidence="11">
    <location>
        <position position="193"/>
    </location>
    <ligand>
        <name>substrate</name>
    </ligand>
</feature>
<dbReference type="HAMAP" id="MF_00225">
    <property type="entry name" value="DHO_dh_type2"/>
    <property type="match status" value="1"/>
</dbReference>
<dbReference type="SUPFAM" id="SSF51395">
    <property type="entry name" value="FMN-linked oxidoreductases"/>
    <property type="match status" value="1"/>
</dbReference>
<evidence type="ECO:0000259" key="12">
    <source>
        <dbReference type="Pfam" id="PF01180"/>
    </source>
</evidence>
<dbReference type="NCBIfam" id="NF003648">
    <property type="entry name" value="PRK05286.2-1"/>
    <property type="match status" value="1"/>
</dbReference>
<dbReference type="PANTHER" id="PTHR48109">
    <property type="entry name" value="DIHYDROOROTATE DEHYDROGENASE (QUINONE), MITOCHONDRIAL-RELATED"/>
    <property type="match status" value="1"/>
</dbReference>
<keyword evidence="8 11" id="KW-0560">Oxidoreductase</keyword>
<reference evidence="13 14" key="1">
    <citation type="submission" date="2022-04" db="EMBL/GenBank/DDBJ databases">
        <title>Positive selection, recombination, and allopatry shape intraspecific diversity of widespread and dominant cyanobacteria.</title>
        <authorList>
            <person name="Wei J."/>
            <person name="Shu W."/>
            <person name="Hu C."/>
        </authorList>
    </citation>
    <scope>NUCLEOTIDE SEQUENCE [LARGE SCALE GENOMIC DNA]</scope>
    <source>
        <strain evidence="13 14">DQ-A4</strain>
    </source>
</reference>
<evidence type="ECO:0000256" key="2">
    <source>
        <dbReference type="ARBA" id="ARBA00004370"/>
    </source>
</evidence>
<dbReference type="EMBL" id="JAMPKX010000002">
    <property type="protein sequence ID" value="MEP0946339.1"/>
    <property type="molecule type" value="Genomic_DNA"/>
</dbReference>
<keyword evidence="14" id="KW-1185">Reference proteome</keyword>
<feature type="binding site" evidence="11">
    <location>
        <position position="289"/>
    </location>
    <ligand>
        <name>FMN</name>
        <dbReference type="ChEBI" id="CHEBI:58210"/>
    </ligand>
</feature>
<evidence type="ECO:0000256" key="7">
    <source>
        <dbReference type="ARBA" id="ARBA00022975"/>
    </source>
</evidence>
<keyword evidence="5 11" id="KW-0285">Flavoprotein</keyword>
<evidence type="ECO:0000256" key="3">
    <source>
        <dbReference type="ARBA" id="ARBA00005161"/>
    </source>
</evidence>
<protein>
    <recommendedName>
        <fullName evidence="11">Dihydroorotate dehydrogenase (quinone)</fullName>
        <ecNumber evidence="11">1.3.5.2</ecNumber>
    </recommendedName>
    <alternativeName>
        <fullName evidence="11">DHOdehase</fullName>
        <shortName evidence="11">DHOD</shortName>
        <shortName evidence="11">DHODase</shortName>
    </alternativeName>
    <alternativeName>
        <fullName evidence="11">Dihydroorotate oxidase</fullName>
    </alternativeName>
</protein>
<feature type="binding site" evidence="11">
    <location>
        <position position="259"/>
    </location>
    <ligand>
        <name>FMN</name>
        <dbReference type="ChEBI" id="CHEBI:58210"/>
    </ligand>
</feature>
<evidence type="ECO:0000256" key="11">
    <source>
        <dbReference type="HAMAP-Rule" id="MF_00225"/>
    </source>
</evidence>
<feature type="binding site" evidence="11">
    <location>
        <begin position="260"/>
        <end position="261"/>
    </location>
    <ligand>
        <name>substrate</name>
    </ligand>
</feature>
<dbReference type="NCBIfam" id="NF003645">
    <property type="entry name" value="PRK05286.1-2"/>
    <property type="match status" value="1"/>
</dbReference>
<comment type="pathway">
    <text evidence="3 11">Pyrimidine metabolism; UMP biosynthesis via de novo pathway; orotate from (S)-dihydroorotate (quinone route): step 1/1.</text>
</comment>
<name>A0ABV0K0X1_9CYAN</name>
<sequence length="379" mass="41445">MKDPYRQLVRPLLFHGVTLDPEFLHHRTMDLLSWLGHPGEGAVVAQLRPWLRQQFCLTDPRLAQTCWGLNFANPLGLAAGFDKDGLAARAWSQLGFGLVELGTVTRHPQPGNPQPRLFRLVKDEAVLNRMGFNNKGAAALSDRLGSYWSTQRPTIPIGINLGKSKVTELADAAEDYRFSFRQLYPYGDYFVVNVSSPNTPGLRSLQAADQLGPILAALQEDNSDRKPLLVKIAPDLAWPDIDAVVELAQAYGLAGIIATNTTIAKESLKTKTLLQTGNAVVDEAGGISGAPLRSRSTEVIRYIYQRTEGTLPIVGVGGIFTAADAWEKITAGATLLQVYTGWIYEGPWMVRRVLAGLLAKLEEHQLSNIADAVGLSHRS</sequence>
<comment type="function">
    <text evidence="1 11">Catalyzes the conversion of dihydroorotate to orotate with quinone as electron acceptor.</text>
</comment>
<dbReference type="Gene3D" id="3.20.20.70">
    <property type="entry name" value="Aldolase class I"/>
    <property type="match status" value="1"/>
</dbReference>
<feature type="binding site" evidence="11">
    <location>
        <begin position="128"/>
        <end position="132"/>
    </location>
    <ligand>
        <name>substrate</name>
    </ligand>
</feature>
<dbReference type="RefSeq" id="WP_313887112.1">
    <property type="nucleotide sequence ID" value="NZ_JAMPKX010000002.1"/>
</dbReference>
<dbReference type="PROSITE" id="PS00911">
    <property type="entry name" value="DHODEHASE_1"/>
    <property type="match status" value="1"/>
</dbReference>
<gene>
    <name evidence="11" type="primary">pyrD</name>
    <name evidence="13" type="ORF">NC992_05595</name>
</gene>
<dbReference type="InterPro" id="IPR013785">
    <property type="entry name" value="Aldolase_TIM"/>
</dbReference>
<evidence type="ECO:0000256" key="1">
    <source>
        <dbReference type="ARBA" id="ARBA00003125"/>
    </source>
</evidence>
<dbReference type="Pfam" id="PF01180">
    <property type="entry name" value="DHO_dh"/>
    <property type="match status" value="1"/>
</dbReference>
<evidence type="ECO:0000256" key="6">
    <source>
        <dbReference type="ARBA" id="ARBA00022643"/>
    </source>
</evidence>
<dbReference type="Proteomes" id="UP001482513">
    <property type="component" value="Unassembled WGS sequence"/>
</dbReference>
<evidence type="ECO:0000256" key="9">
    <source>
        <dbReference type="ARBA" id="ARBA00023136"/>
    </source>
</evidence>
<feature type="binding site" evidence="11">
    <location>
        <position position="318"/>
    </location>
    <ligand>
        <name>FMN</name>
        <dbReference type="ChEBI" id="CHEBI:58210"/>
    </ligand>
</feature>
<dbReference type="InterPro" id="IPR050074">
    <property type="entry name" value="DHO_dehydrogenase"/>
</dbReference>
<feature type="binding site" evidence="11">
    <location>
        <begin position="79"/>
        <end position="83"/>
    </location>
    <ligand>
        <name>FMN</name>
        <dbReference type="ChEBI" id="CHEBI:58210"/>
    </ligand>
</feature>
<dbReference type="InterPro" id="IPR005720">
    <property type="entry name" value="Dihydroorotate_DH_cat"/>
</dbReference>
<comment type="catalytic activity">
    <reaction evidence="10 11">
        <text>(S)-dihydroorotate + a quinone = orotate + a quinol</text>
        <dbReference type="Rhea" id="RHEA:30187"/>
        <dbReference type="ChEBI" id="CHEBI:24646"/>
        <dbReference type="ChEBI" id="CHEBI:30839"/>
        <dbReference type="ChEBI" id="CHEBI:30864"/>
        <dbReference type="ChEBI" id="CHEBI:132124"/>
        <dbReference type="EC" id="1.3.5.2"/>
    </reaction>
</comment>
<comment type="cofactor">
    <cofactor evidence="11">
        <name>FMN</name>
        <dbReference type="ChEBI" id="CHEBI:58210"/>
    </cofactor>
    <text evidence="11">Binds 1 FMN per subunit.</text>
</comment>
<dbReference type="GO" id="GO:0106430">
    <property type="term" value="F:dihydroorotate dehydrogenase (quinone) activity"/>
    <property type="evidence" value="ECO:0007669"/>
    <property type="project" value="UniProtKB-EC"/>
</dbReference>
<comment type="similarity">
    <text evidence="4 11">Belongs to the dihydroorotate dehydrogenase family. Type 2 subfamily.</text>
</comment>
<comment type="caution">
    <text evidence="13">The sequence shown here is derived from an EMBL/GenBank/DDBJ whole genome shotgun (WGS) entry which is preliminary data.</text>
</comment>
<accession>A0ABV0K0X1</accession>
<dbReference type="InterPro" id="IPR001295">
    <property type="entry name" value="Dihydroorotate_DH_CS"/>
</dbReference>
<dbReference type="PROSITE" id="PS00912">
    <property type="entry name" value="DHODEHASE_2"/>
    <property type="match status" value="1"/>
</dbReference>
<evidence type="ECO:0000313" key="14">
    <source>
        <dbReference type="Proteomes" id="UP001482513"/>
    </source>
</evidence>
<dbReference type="InterPro" id="IPR005719">
    <property type="entry name" value="Dihydroorotate_DH_2"/>
</dbReference>
<evidence type="ECO:0000256" key="10">
    <source>
        <dbReference type="ARBA" id="ARBA00048639"/>
    </source>
</evidence>
<feature type="binding site" evidence="11">
    <location>
        <position position="160"/>
    </location>
    <ligand>
        <name>FMN</name>
        <dbReference type="ChEBI" id="CHEBI:58210"/>
    </ligand>
</feature>
<evidence type="ECO:0000256" key="8">
    <source>
        <dbReference type="ARBA" id="ARBA00023002"/>
    </source>
</evidence>
<keyword evidence="6 11" id="KW-0288">FMN</keyword>
<proteinExistence type="inferred from homology"/>
<feature type="binding site" evidence="11">
    <location>
        <position position="231"/>
    </location>
    <ligand>
        <name>FMN</name>
        <dbReference type="ChEBI" id="CHEBI:58210"/>
    </ligand>
</feature>
<evidence type="ECO:0000256" key="4">
    <source>
        <dbReference type="ARBA" id="ARBA00005359"/>
    </source>
</evidence>
<comment type="subunit">
    <text evidence="11">Monomer.</text>
</comment>
<dbReference type="NCBIfam" id="NF003652">
    <property type="entry name" value="PRK05286.2-5"/>
    <property type="match status" value="1"/>
</dbReference>
<keyword evidence="9 11" id="KW-0472">Membrane</keyword>
<dbReference type="EC" id="1.3.5.2" evidence="11"/>
<feature type="binding site" evidence="11">
    <location>
        <position position="198"/>
    </location>
    <ligand>
        <name>substrate</name>
    </ligand>
</feature>
<comment type="subcellular location">
    <subcellularLocation>
        <location evidence="11">Cell membrane</location>
        <topology evidence="11">Peripheral membrane protein</topology>
    </subcellularLocation>
    <subcellularLocation>
        <location evidence="2">Membrane</location>
    </subcellularLocation>
</comment>
<keyword evidence="11" id="KW-1003">Cell membrane</keyword>
<dbReference type="PANTHER" id="PTHR48109:SF4">
    <property type="entry name" value="DIHYDROOROTATE DEHYDROGENASE (QUINONE), MITOCHONDRIAL"/>
    <property type="match status" value="1"/>
</dbReference>
<dbReference type="NCBIfam" id="TIGR01036">
    <property type="entry name" value="pyrD_sub2"/>
    <property type="match status" value="1"/>
</dbReference>
<organism evidence="13 14">
    <name type="scientific">Leptolyngbya subtilissima DQ-A4</name>
    <dbReference type="NCBI Taxonomy" id="2933933"/>
    <lineage>
        <taxon>Bacteria</taxon>
        <taxon>Bacillati</taxon>
        <taxon>Cyanobacteriota</taxon>
        <taxon>Cyanophyceae</taxon>
        <taxon>Leptolyngbyales</taxon>
        <taxon>Leptolyngbyaceae</taxon>
        <taxon>Leptolyngbya group</taxon>
        <taxon>Leptolyngbya</taxon>
    </lineage>
</organism>
<feature type="active site" description="Nucleophile" evidence="11">
    <location>
        <position position="196"/>
    </location>
</feature>
<keyword evidence="7 11" id="KW-0665">Pyrimidine biosynthesis</keyword>